<keyword evidence="1" id="KW-0812">Transmembrane</keyword>
<accession>A0A0S3RR62</accession>
<gene>
    <name evidence="2" type="primary">Vigan.04G015200</name>
    <name evidence="2" type="ORF">VIGAN_04015200</name>
</gene>
<name>A0A0S3RR62_PHAAN</name>
<keyword evidence="1" id="KW-0472">Membrane</keyword>
<evidence type="ECO:0000313" key="2">
    <source>
        <dbReference type="EMBL" id="BAT83054.1"/>
    </source>
</evidence>
<evidence type="ECO:0000256" key="1">
    <source>
        <dbReference type="SAM" id="Phobius"/>
    </source>
</evidence>
<sequence>HLIFTHIGATPPSLSQTLTFKLFFSRSVSSQPFLSIAVFISLVLSFPFWSPGCAMVVRQWCGGGAVVMLWW</sequence>
<feature type="non-terminal residue" evidence="2">
    <location>
        <position position="1"/>
    </location>
</feature>
<dbReference type="EMBL" id="AP015037">
    <property type="protein sequence ID" value="BAT83054.1"/>
    <property type="molecule type" value="Genomic_DNA"/>
</dbReference>
<keyword evidence="1" id="KW-1133">Transmembrane helix</keyword>
<dbReference type="Proteomes" id="UP000291084">
    <property type="component" value="Chromosome 4"/>
</dbReference>
<proteinExistence type="predicted"/>
<protein>
    <submittedName>
        <fullName evidence="2">Uncharacterized protein</fullName>
    </submittedName>
</protein>
<feature type="transmembrane region" description="Helical" evidence="1">
    <location>
        <begin position="32"/>
        <end position="49"/>
    </location>
</feature>
<keyword evidence="3" id="KW-1185">Reference proteome</keyword>
<organism evidence="2 3">
    <name type="scientific">Vigna angularis var. angularis</name>
    <dbReference type="NCBI Taxonomy" id="157739"/>
    <lineage>
        <taxon>Eukaryota</taxon>
        <taxon>Viridiplantae</taxon>
        <taxon>Streptophyta</taxon>
        <taxon>Embryophyta</taxon>
        <taxon>Tracheophyta</taxon>
        <taxon>Spermatophyta</taxon>
        <taxon>Magnoliopsida</taxon>
        <taxon>eudicotyledons</taxon>
        <taxon>Gunneridae</taxon>
        <taxon>Pentapetalae</taxon>
        <taxon>rosids</taxon>
        <taxon>fabids</taxon>
        <taxon>Fabales</taxon>
        <taxon>Fabaceae</taxon>
        <taxon>Papilionoideae</taxon>
        <taxon>50 kb inversion clade</taxon>
        <taxon>NPAAA clade</taxon>
        <taxon>indigoferoid/millettioid clade</taxon>
        <taxon>Phaseoleae</taxon>
        <taxon>Vigna</taxon>
    </lineage>
</organism>
<reference evidence="2 3" key="1">
    <citation type="journal article" date="2015" name="Sci. Rep.">
        <title>The power of single molecule real-time sequencing technology in the de novo assembly of a eukaryotic genome.</title>
        <authorList>
            <person name="Sakai H."/>
            <person name="Naito K."/>
            <person name="Ogiso-Tanaka E."/>
            <person name="Takahashi Y."/>
            <person name="Iseki K."/>
            <person name="Muto C."/>
            <person name="Satou K."/>
            <person name="Teruya K."/>
            <person name="Shiroma A."/>
            <person name="Shimoji M."/>
            <person name="Hirano T."/>
            <person name="Itoh T."/>
            <person name="Kaga A."/>
            <person name="Tomooka N."/>
        </authorList>
    </citation>
    <scope>NUCLEOTIDE SEQUENCE [LARGE SCALE GENOMIC DNA]</scope>
    <source>
        <strain evidence="3">cv. Shumari</strain>
    </source>
</reference>
<evidence type="ECO:0000313" key="3">
    <source>
        <dbReference type="Proteomes" id="UP000291084"/>
    </source>
</evidence>
<dbReference type="AlphaFoldDB" id="A0A0S3RR62"/>